<evidence type="ECO:0000313" key="3">
    <source>
        <dbReference type="Proteomes" id="UP000034228"/>
    </source>
</evidence>
<dbReference type="RefSeq" id="WP_046558511.1">
    <property type="nucleotide sequence ID" value="NZ_LAHO01000015.1"/>
</dbReference>
<dbReference type="AlphaFoldDB" id="A0A0M2V4L6"/>
<sequence>MQITSYYPNVSINTANPSTELARRDMQRRELVEPVRELDKGKAERAVATEEKGRGSSSAPGTGNYDVNGKTTETQQAVEGRSEQSGQNNPEQQQADEQQKQQQQAEQQELRELQARDREVRNHEQAHASVGGRYAASPSYTYQQGPDGRQYAIGGEVQIDIAPVSGDPQATIQKMQQVKAAALAPAEPSSADRRIAAEASQRQMQAQVELVAEKTAPAEAKVTKTAGQVNALQSSEPSTAIDNSQIRYDTESIAATSPAAGLVFPEFDTLAQMQRRSQVISQFYQLATEPAQRPLRQQA</sequence>
<organism evidence="2 3">
    <name type="scientific">Arsukibacterium ikkense</name>
    <dbReference type="NCBI Taxonomy" id="336831"/>
    <lineage>
        <taxon>Bacteria</taxon>
        <taxon>Pseudomonadati</taxon>
        <taxon>Pseudomonadota</taxon>
        <taxon>Gammaproteobacteria</taxon>
        <taxon>Chromatiales</taxon>
        <taxon>Chromatiaceae</taxon>
        <taxon>Arsukibacterium</taxon>
    </lineage>
</organism>
<dbReference type="PATRIC" id="fig|336831.14.peg.1152"/>
<protein>
    <recommendedName>
        <fullName evidence="4">Catalase</fullName>
    </recommendedName>
</protein>
<dbReference type="Proteomes" id="UP000034228">
    <property type="component" value="Unassembled WGS sequence"/>
</dbReference>
<reference evidence="2 3" key="1">
    <citation type="submission" date="2015-03" db="EMBL/GenBank/DDBJ databases">
        <title>Draft genome sequences of two protease-producing strains of Arsukibacterium isolated from two cold and alkaline environments.</title>
        <authorList>
            <person name="Lylloff J.E."/>
            <person name="Skov L.B."/>
            <person name="Jepsen M."/>
            <person name="Hallin P.F."/>
            <person name="Sorensen S.J."/>
            <person name="Stougaard P."/>
            <person name="Glaring M.A."/>
        </authorList>
    </citation>
    <scope>NUCLEOTIDE SEQUENCE [LARGE SCALE GENOMIC DNA]</scope>
    <source>
        <strain evidence="2 3">GCM72</strain>
    </source>
</reference>
<dbReference type="EMBL" id="LAHO01000015">
    <property type="protein sequence ID" value="KKO44585.1"/>
    <property type="molecule type" value="Genomic_DNA"/>
</dbReference>
<proteinExistence type="predicted"/>
<dbReference type="OrthoDB" id="9812722at2"/>
<comment type="caution">
    <text evidence="2">The sequence shown here is derived from an EMBL/GenBank/DDBJ whole genome shotgun (WGS) entry which is preliminary data.</text>
</comment>
<accession>A0A0M2V4L6</accession>
<evidence type="ECO:0000256" key="1">
    <source>
        <dbReference type="SAM" id="MobiDB-lite"/>
    </source>
</evidence>
<name>A0A0M2V4L6_9GAMM</name>
<evidence type="ECO:0000313" key="2">
    <source>
        <dbReference type="EMBL" id="KKO44585.1"/>
    </source>
</evidence>
<feature type="compositionally biased region" description="Basic and acidic residues" evidence="1">
    <location>
        <begin position="21"/>
        <end position="54"/>
    </location>
</feature>
<feature type="compositionally biased region" description="Polar residues" evidence="1">
    <location>
        <begin position="1"/>
        <end position="19"/>
    </location>
</feature>
<feature type="compositionally biased region" description="Polar residues" evidence="1">
    <location>
        <begin position="69"/>
        <end position="90"/>
    </location>
</feature>
<feature type="compositionally biased region" description="Low complexity" evidence="1">
    <location>
        <begin position="91"/>
        <end position="107"/>
    </location>
</feature>
<feature type="region of interest" description="Disordered" evidence="1">
    <location>
        <begin position="1"/>
        <end position="148"/>
    </location>
</feature>
<feature type="compositionally biased region" description="Basic and acidic residues" evidence="1">
    <location>
        <begin position="108"/>
        <end position="126"/>
    </location>
</feature>
<evidence type="ECO:0008006" key="4">
    <source>
        <dbReference type="Google" id="ProtNLM"/>
    </source>
</evidence>
<dbReference type="Pfam" id="PF12118">
    <property type="entry name" value="SprA-related"/>
    <property type="match status" value="1"/>
</dbReference>
<feature type="region of interest" description="Disordered" evidence="1">
    <location>
        <begin position="225"/>
        <end position="244"/>
    </location>
</feature>
<keyword evidence="3" id="KW-1185">Reference proteome</keyword>
<dbReference type="InterPro" id="IPR021973">
    <property type="entry name" value="SprA-related"/>
</dbReference>
<gene>
    <name evidence="2" type="ORF">WG68_14915</name>
</gene>
<dbReference type="STRING" id="336831.WG68_14915"/>